<dbReference type="Proteomes" id="UP000828390">
    <property type="component" value="Unassembled WGS sequence"/>
</dbReference>
<dbReference type="EMBL" id="JAIWYP010000003">
    <property type="protein sequence ID" value="KAH3853105.1"/>
    <property type="molecule type" value="Genomic_DNA"/>
</dbReference>
<name>A0A9D4L7Y6_DREPO</name>
<evidence type="ECO:0000313" key="2">
    <source>
        <dbReference type="Proteomes" id="UP000828390"/>
    </source>
</evidence>
<evidence type="ECO:0000313" key="1">
    <source>
        <dbReference type="EMBL" id="KAH3853105.1"/>
    </source>
</evidence>
<reference evidence="1" key="1">
    <citation type="journal article" date="2019" name="bioRxiv">
        <title>The Genome of the Zebra Mussel, Dreissena polymorpha: A Resource for Invasive Species Research.</title>
        <authorList>
            <person name="McCartney M.A."/>
            <person name="Auch B."/>
            <person name="Kono T."/>
            <person name="Mallez S."/>
            <person name="Zhang Y."/>
            <person name="Obille A."/>
            <person name="Becker A."/>
            <person name="Abrahante J.E."/>
            <person name="Garbe J."/>
            <person name="Badalamenti J.P."/>
            <person name="Herman A."/>
            <person name="Mangelson H."/>
            <person name="Liachko I."/>
            <person name="Sullivan S."/>
            <person name="Sone E.D."/>
            <person name="Koren S."/>
            <person name="Silverstein K.A.T."/>
            <person name="Beckman K.B."/>
            <person name="Gohl D.M."/>
        </authorList>
    </citation>
    <scope>NUCLEOTIDE SEQUENCE</scope>
    <source>
        <strain evidence="1">Duluth1</strain>
        <tissue evidence="1">Whole animal</tissue>
    </source>
</reference>
<protein>
    <submittedName>
        <fullName evidence="1">Uncharacterized protein</fullName>
    </submittedName>
</protein>
<comment type="caution">
    <text evidence="1">The sequence shown here is derived from an EMBL/GenBank/DDBJ whole genome shotgun (WGS) entry which is preliminary data.</text>
</comment>
<accession>A0A9D4L7Y6</accession>
<proteinExistence type="predicted"/>
<gene>
    <name evidence="1" type="ORF">DPMN_095628</name>
</gene>
<dbReference type="AlphaFoldDB" id="A0A9D4L7Y6"/>
<reference evidence="1" key="2">
    <citation type="submission" date="2020-11" db="EMBL/GenBank/DDBJ databases">
        <authorList>
            <person name="McCartney M.A."/>
            <person name="Auch B."/>
            <person name="Kono T."/>
            <person name="Mallez S."/>
            <person name="Becker A."/>
            <person name="Gohl D.M."/>
            <person name="Silverstein K.A.T."/>
            <person name="Koren S."/>
            <person name="Bechman K.B."/>
            <person name="Herman A."/>
            <person name="Abrahante J.E."/>
            <person name="Garbe J."/>
        </authorList>
    </citation>
    <scope>NUCLEOTIDE SEQUENCE</scope>
    <source>
        <strain evidence="1">Duluth1</strain>
        <tissue evidence="1">Whole animal</tissue>
    </source>
</reference>
<organism evidence="1 2">
    <name type="scientific">Dreissena polymorpha</name>
    <name type="common">Zebra mussel</name>
    <name type="synonym">Mytilus polymorpha</name>
    <dbReference type="NCBI Taxonomy" id="45954"/>
    <lineage>
        <taxon>Eukaryota</taxon>
        <taxon>Metazoa</taxon>
        <taxon>Spiralia</taxon>
        <taxon>Lophotrochozoa</taxon>
        <taxon>Mollusca</taxon>
        <taxon>Bivalvia</taxon>
        <taxon>Autobranchia</taxon>
        <taxon>Heteroconchia</taxon>
        <taxon>Euheterodonta</taxon>
        <taxon>Imparidentia</taxon>
        <taxon>Neoheterodontei</taxon>
        <taxon>Myida</taxon>
        <taxon>Dreissenoidea</taxon>
        <taxon>Dreissenidae</taxon>
        <taxon>Dreissena</taxon>
    </lineage>
</organism>
<keyword evidence="2" id="KW-1185">Reference proteome</keyword>
<sequence length="62" mass="6877">MDILADDKFPSMQRVKGPVTPPELCLSVPVAVKNNYHRSLPFTTVKQKLAAVKATPYTLGHR</sequence>